<keyword evidence="1" id="KW-0808">Transferase</keyword>
<gene>
    <name evidence="1" type="ORF">F4820DRAFT_366271</name>
</gene>
<reference evidence="1 2" key="1">
    <citation type="journal article" date="2022" name="New Phytol.">
        <title>Ecological generalism drives hyperdiversity of secondary metabolite gene clusters in xylarialean endophytes.</title>
        <authorList>
            <person name="Franco M.E.E."/>
            <person name="Wisecaver J.H."/>
            <person name="Arnold A.E."/>
            <person name="Ju Y.M."/>
            <person name="Slot J.C."/>
            <person name="Ahrendt S."/>
            <person name="Moore L.P."/>
            <person name="Eastman K.E."/>
            <person name="Scott K."/>
            <person name="Konkel Z."/>
            <person name="Mondo S.J."/>
            <person name="Kuo A."/>
            <person name="Hayes R.D."/>
            <person name="Haridas S."/>
            <person name="Andreopoulos B."/>
            <person name="Riley R."/>
            <person name="LaButti K."/>
            <person name="Pangilinan J."/>
            <person name="Lipzen A."/>
            <person name="Amirebrahimi M."/>
            <person name="Yan J."/>
            <person name="Adam C."/>
            <person name="Keymanesh K."/>
            <person name="Ng V."/>
            <person name="Louie K."/>
            <person name="Northen T."/>
            <person name="Drula E."/>
            <person name="Henrissat B."/>
            <person name="Hsieh H.M."/>
            <person name="Youens-Clark K."/>
            <person name="Lutzoni F."/>
            <person name="Miadlikowska J."/>
            <person name="Eastwood D.C."/>
            <person name="Hamelin R.C."/>
            <person name="Grigoriev I.V."/>
            <person name="U'Ren J.M."/>
        </authorList>
    </citation>
    <scope>NUCLEOTIDE SEQUENCE [LARGE SCALE GENOMIC DNA]</scope>
    <source>
        <strain evidence="1 2">CBS 119005</strain>
    </source>
</reference>
<keyword evidence="1" id="KW-0489">Methyltransferase</keyword>
<comment type="caution">
    <text evidence="1">The sequence shown here is derived from an EMBL/GenBank/DDBJ whole genome shotgun (WGS) entry which is preliminary data.</text>
</comment>
<accession>A0ACB9ZDG0</accession>
<protein>
    <submittedName>
        <fullName evidence="1">S-adenosyl-L-methionine-dependent methyltransferase</fullName>
    </submittedName>
</protein>
<evidence type="ECO:0000313" key="1">
    <source>
        <dbReference type="EMBL" id="KAI4869784.1"/>
    </source>
</evidence>
<dbReference type="Proteomes" id="UP001497700">
    <property type="component" value="Unassembled WGS sequence"/>
</dbReference>
<organism evidence="1 2">
    <name type="scientific">Hypoxylon rubiginosum</name>
    <dbReference type="NCBI Taxonomy" id="110542"/>
    <lineage>
        <taxon>Eukaryota</taxon>
        <taxon>Fungi</taxon>
        <taxon>Dikarya</taxon>
        <taxon>Ascomycota</taxon>
        <taxon>Pezizomycotina</taxon>
        <taxon>Sordariomycetes</taxon>
        <taxon>Xylariomycetidae</taxon>
        <taxon>Xylariales</taxon>
        <taxon>Hypoxylaceae</taxon>
        <taxon>Hypoxylon</taxon>
    </lineage>
</organism>
<keyword evidence="2" id="KW-1185">Reference proteome</keyword>
<sequence>MTARSLEQLGSTIVQNVATLSRSLQDQGTRSPTVQDINAPELKNVNEAATVELVNAARELQALAQGPGQQLSLLAFACHDVSSVGALLEFNIPGLVPLDVPISLSELAVKSGLQEDKLSRIIRYAMTNFIFHEPSLGFVAHTAVSATLAREPQLATFLRLALVDLAPVAVALPRALRKWPQSESPTHCGVNAAFDTEEPFFKWLSRDAGRQARFDEGMAGFSSAGTVTGDRPQTVDVAAYPWGKVLPPDGHVVDVGGGSGHVSRALAESFPSLRITVQDRAEVIKAARQGASGGKLGSNVSYQVHSFFEPQPLIGADVYFLRQIMHDWPRREAVTILRALVPALKPGARVLVSEYVVPPPEDLGGPGRFLETKLVRKMDLQMMAVFNSKERTKDEFAALFREADPRLRFCGTYQVPEDRKSCIFEAIWEP</sequence>
<dbReference type="EMBL" id="MU393428">
    <property type="protein sequence ID" value="KAI4869784.1"/>
    <property type="molecule type" value="Genomic_DNA"/>
</dbReference>
<proteinExistence type="predicted"/>
<name>A0ACB9ZDG0_9PEZI</name>
<evidence type="ECO:0000313" key="2">
    <source>
        <dbReference type="Proteomes" id="UP001497700"/>
    </source>
</evidence>